<accession>A0ABZ1BS76</accession>
<dbReference type="InterPro" id="IPR016024">
    <property type="entry name" value="ARM-type_fold"/>
</dbReference>
<evidence type="ECO:0008006" key="3">
    <source>
        <dbReference type="Google" id="ProtNLM"/>
    </source>
</evidence>
<dbReference type="InterPro" id="IPR011989">
    <property type="entry name" value="ARM-like"/>
</dbReference>
<dbReference type="Proteomes" id="UP001333102">
    <property type="component" value="Chromosome"/>
</dbReference>
<dbReference type="SUPFAM" id="SSF48371">
    <property type="entry name" value="ARM repeat"/>
    <property type="match status" value="1"/>
</dbReference>
<organism evidence="1 2">
    <name type="scientific">Geochorda subterranea</name>
    <dbReference type="NCBI Taxonomy" id="3109564"/>
    <lineage>
        <taxon>Bacteria</taxon>
        <taxon>Bacillati</taxon>
        <taxon>Bacillota</taxon>
        <taxon>Limnochordia</taxon>
        <taxon>Limnochordales</taxon>
        <taxon>Geochordaceae</taxon>
        <taxon>Geochorda</taxon>
    </lineage>
</organism>
<gene>
    <name evidence="1" type="ORF">VLY81_03890</name>
</gene>
<proteinExistence type="predicted"/>
<evidence type="ECO:0000313" key="2">
    <source>
        <dbReference type="Proteomes" id="UP001333102"/>
    </source>
</evidence>
<evidence type="ECO:0000313" key="1">
    <source>
        <dbReference type="EMBL" id="WRP15316.1"/>
    </source>
</evidence>
<sequence length="259" mass="27283">MAEAARGAFRGSVDDEQERLQARDGHHGFVDVVRLLAQAAGPELAEGWAGVPERLAPLLDRDAAVARQLMQDPDRGVRRLAVMALAGVSSPWVLDLLSLGMEDPVPEIRALAAESADRWLSSHPGAGTPPAQLVERVLALVEDPCEDVRLSVVGPVVRLGREEGVRSLLAVFERTDDELMRGEILGALAAAGYNAEVARLAGAIRSGELASPYLRRILARLDGQATPALYPHGQDGADGTWGDGWAAEGVDGVAGDGGP</sequence>
<dbReference type="RefSeq" id="WP_324669717.1">
    <property type="nucleotide sequence ID" value="NZ_CP141614.1"/>
</dbReference>
<dbReference type="Gene3D" id="1.25.10.10">
    <property type="entry name" value="Leucine-rich Repeat Variant"/>
    <property type="match status" value="1"/>
</dbReference>
<name>A0ABZ1BS76_9FIRM</name>
<dbReference type="EMBL" id="CP141614">
    <property type="protein sequence ID" value="WRP15316.1"/>
    <property type="molecule type" value="Genomic_DNA"/>
</dbReference>
<keyword evidence="2" id="KW-1185">Reference proteome</keyword>
<protein>
    <recommendedName>
        <fullName evidence="3">HEAT repeat protein</fullName>
    </recommendedName>
</protein>
<reference evidence="2" key="1">
    <citation type="submission" date="2023-12" db="EMBL/GenBank/DDBJ databases">
        <title>Novel isolates from deep terrestrial aquifers shed light on the physiology and ecology of the class Limnochordia.</title>
        <authorList>
            <person name="Karnachuk O.V."/>
            <person name="Lukina A.P."/>
            <person name="Avakyan M.R."/>
            <person name="Kadnikov V."/>
            <person name="Begmatov S."/>
            <person name="Beletsky A.V."/>
            <person name="Mardanov A.V."/>
            <person name="Ravin N.V."/>
        </authorList>
    </citation>
    <scope>NUCLEOTIDE SEQUENCE [LARGE SCALE GENOMIC DNA]</scope>
    <source>
        <strain evidence="2">LN</strain>
    </source>
</reference>